<gene>
    <name evidence="7" type="ORF">LTRI10_LOCUS12659</name>
</gene>
<evidence type="ECO:0000256" key="3">
    <source>
        <dbReference type="ARBA" id="ARBA00022833"/>
    </source>
</evidence>
<sequence length="130" mass="14927">MHPPLCDCPLEAVLELSHSTRNPNREFYSCPLKKIKGKKECGYFKWFDVHALEVRERNLVREVANLRMKLADVEEENKQLQLQLRHCEVANQPCSSSITRTSDSTETSMLEAISQLSHIMSRVEGTLGLR</sequence>
<keyword evidence="2 4" id="KW-0863">Zinc-finger</keyword>
<reference evidence="7 8" key="1">
    <citation type="submission" date="2024-04" db="EMBL/GenBank/DDBJ databases">
        <authorList>
            <person name="Fracassetti M."/>
        </authorList>
    </citation>
    <scope>NUCLEOTIDE SEQUENCE [LARGE SCALE GENOMIC DNA]</scope>
</reference>
<dbReference type="Pfam" id="PF06839">
    <property type="entry name" value="Zn_ribbon_GRF"/>
    <property type="match status" value="1"/>
</dbReference>
<keyword evidence="5" id="KW-0175">Coiled coil</keyword>
<keyword evidence="8" id="KW-1185">Reference proteome</keyword>
<organism evidence="7 8">
    <name type="scientific">Linum trigynum</name>
    <dbReference type="NCBI Taxonomy" id="586398"/>
    <lineage>
        <taxon>Eukaryota</taxon>
        <taxon>Viridiplantae</taxon>
        <taxon>Streptophyta</taxon>
        <taxon>Embryophyta</taxon>
        <taxon>Tracheophyta</taxon>
        <taxon>Spermatophyta</taxon>
        <taxon>Magnoliopsida</taxon>
        <taxon>eudicotyledons</taxon>
        <taxon>Gunneridae</taxon>
        <taxon>Pentapetalae</taxon>
        <taxon>rosids</taxon>
        <taxon>fabids</taxon>
        <taxon>Malpighiales</taxon>
        <taxon>Linaceae</taxon>
        <taxon>Linum</taxon>
    </lineage>
</organism>
<evidence type="ECO:0000313" key="8">
    <source>
        <dbReference type="Proteomes" id="UP001497516"/>
    </source>
</evidence>
<evidence type="ECO:0000256" key="2">
    <source>
        <dbReference type="ARBA" id="ARBA00022771"/>
    </source>
</evidence>
<evidence type="ECO:0000313" key="7">
    <source>
        <dbReference type="EMBL" id="CAL1370539.1"/>
    </source>
</evidence>
<dbReference type="GO" id="GO:0008270">
    <property type="term" value="F:zinc ion binding"/>
    <property type="evidence" value="ECO:0007669"/>
    <property type="project" value="UniProtKB-KW"/>
</dbReference>
<evidence type="ECO:0000256" key="5">
    <source>
        <dbReference type="SAM" id="Coils"/>
    </source>
</evidence>
<evidence type="ECO:0000259" key="6">
    <source>
        <dbReference type="PROSITE" id="PS51999"/>
    </source>
</evidence>
<accession>A0AAV2D9H1</accession>
<dbReference type="Proteomes" id="UP001497516">
    <property type="component" value="Chromosome 2"/>
</dbReference>
<protein>
    <recommendedName>
        <fullName evidence="6">GRF-type domain-containing protein</fullName>
    </recommendedName>
</protein>
<dbReference type="InterPro" id="IPR010666">
    <property type="entry name" value="Znf_GRF"/>
</dbReference>
<dbReference type="EMBL" id="OZ034815">
    <property type="protein sequence ID" value="CAL1370539.1"/>
    <property type="molecule type" value="Genomic_DNA"/>
</dbReference>
<evidence type="ECO:0000256" key="1">
    <source>
        <dbReference type="ARBA" id="ARBA00022723"/>
    </source>
</evidence>
<dbReference type="PROSITE" id="PS51999">
    <property type="entry name" value="ZF_GRF"/>
    <property type="match status" value="1"/>
</dbReference>
<evidence type="ECO:0000256" key="4">
    <source>
        <dbReference type="PROSITE-ProRule" id="PRU01343"/>
    </source>
</evidence>
<feature type="domain" description="GRF-type" evidence="6">
    <location>
        <begin position="6"/>
        <end position="50"/>
    </location>
</feature>
<name>A0AAV2D9H1_9ROSI</name>
<proteinExistence type="predicted"/>
<dbReference type="PANTHER" id="PTHR33248">
    <property type="entry name" value="ZINC ION-BINDING PROTEIN"/>
    <property type="match status" value="1"/>
</dbReference>
<feature type="coiled-coil region" evidence="5">
    <location>
        <begin position="56"/>
        <end position="90"/>
    </location>
</feature>
<keyword evidence="3" id="KW-0862">Zinc</keyword>
<dbReference type="AlphaFoldDB" id="A0AAV2D9H1"/>
<keyword evidence="1" id="KW-0479">Metal-binding</keyword>